<evidence type="ECO:0000313" key="2">
    <source>
        <dbReference type="Proteomes" id="UP000510643"/>
    </source>
</evidence>
<accession>A0A7H9DWM1</accession>
<dbReference type="Proteomes" id="UP000510643">
    <property type="component" value="Chromosome"/>
</dbReference>
<protein>
    <submittedName>
        <fullName evidence="1">Uncharacterized protein</fullName>
    </submittedName>
</protein>
<dbReference type="EMBL" id="CP040908">
    <property type="protein sequence ID" value="QLL59520.1"/>
    <property type="molecule type" value="Genomic_DNA"/>
</dbReference>
<gene>
    <name evidence="1" type="ORF">FH779_16150</name>
</gene>
<reference evidence="1 2" key="1">
    <citation type="submission" date="2019-06" db="EMBL/GenBank/DDBJ databases">
        <title>Emergence of pandrug resistant Empedobacter falsenii in China.</title>
        <authorList>
            <person name="Dong N."/>
            <person name="Chen S."/>
            <person name="Zhang R."/>
        </authorList>
    </citation>
    <scope>NUCLEOTIDE SEQUENCE [LARGE SCALE GENOMIC DNA]</scope>
    <source>
        <strain evidence="1 2">1681-1</strain>
    </source>
</reference>
<proteinExistence type="predicted"/>
<name>A0A7H9DWM1_9FLAO</name>
<sequence>MKIIIRLTFFIICLIGFGQNKNPVGEFENNQFKIKFNDDNTFNYTSKYFQDPIGNILQDKYTESGKWISRGDTIILNQDLAEKSYGHYDFIEDEIDEKGKVYFKFNLIRTKYNKNDEILSIDTLQIEKLDLAINNNDKKNRLRISNRPTTTCAFAGYIPKELITDKRIFEFDKKDSLIHKIYIGSYELKKTEEYIINNPNSNSFVLNVYQNIYENAMIRNQKYLMLNKNTILIEQKPNGKFKKGGMYFEYYQVKRNK</sequence>
<dbReference type="RefSeq" id="WP_180905437.1">
    <property type="nucleotide sequence ID" value="NZ_CP040908.1"/>
</dbReference>
<dbReference type="AlphaFoldDB" id="A0A7H9DWM1"/>
<keyword evidence="2" id="KW-1185">Reference proteome</keyword>
<dbReference type="GeneID" id="78403020"/>
<dbReference type="KEGG" id="efal:FH779_16150"/>
<organism evidence="1 2">
    <name type="scientific">Empedobacter falsenii</name>
    <dbReference type="NCBI Taxonomy" id="343874"/>
    <lineage>
        <taxon>Bacteria</taxon>
        <taxon>Pseudomonadati</taxon>
        <taxon>Bacteroidota</taxon>
        <taxon>Flavobacteriia</taxon>
        <taxon>Flavobacteriales</taxon>
        <taxon>Weeksellaceae</taxon>
        <taxon>Empedobacter</taxon>
    </lineage>
</organism>
<evidence type="ECO:0000313" key="1">
    <source>
        <dbReference type="EMBL" id="QLL59520.1"/>
    </source>
</evidence>